<sequence length="106" mass="11856">MAELWRGGKWGDGGGRHEERTVEYNVETQATRLEVHVTMATLSGGVTAILETLNGVHPFDWNLCSRFHGVWKNLVVSTLSVCLRESRRIASIDFHATALFFGRVVV</sequence>
<accession>A0AAW1LVM8</accession>
<dbReference type="Proteomes" id="UP001458880">
    <property type="component" value="Unassembled WGS sequence"/>
</dbReference>
<evidence type="ECO:0000313" key="1">
    <source>
        <dbReference type="EMBL" id="KAK9737922.1"/>
    </source>
</evidence>
<reference evidence="1 2" key="1">
    <citation type="journal article" date="2024" name="BMC Genomics">
        <title>De novo assembly and annotation of Popillia japonica's genome with initial clues to its potential as an invasive pest.</title>
        <authorList>
            <person name="Cucini C."/>
            <person name="Boschi S."/>
            <person name="Funari R."/>
            <person name="Cardaioli E."/>
            <person name="Iannotti N."/>
            <person name="Marturano G."/>
            <person name="Paoli F."/>
            <person name="Bruttini M."/>
            <person name="Carapelli A."/>
            <person name="Frati F."/>
            <person name="Nardi F."/>
        </authorList>
    </citation>
    <scope>NUCLEOTIDE SEQUENCE [LARGE SCALE GENOMIC DNA]</scope>
    <source>
        <strain evidence="1">DMR45628</strain>
    </source>
</reference>
<comment type="caution">
    <text evidence="1">The sequence shown here is derived from an EMBL/GenBank/DDBJ whole genome shotgun (WGS) entry which is preliminary data.</text>
</comment>
<proteinExistence type="predicted"/>
<gene>
    <name evidence="1" type="ORF">QE152_g10272</name>
</gene>
<organism evidence="1 2">
    <name type="scientific">Popillia japonica</name>
    <name type="common">Japanese beetle</name>
    <dbReference type="NCBI Taxonomy" id="7064"/>
    <lineage>
        <taxon>Eukaryota</taxon>
        <taxon>Metazoa</taxon>
        <taxon>Ecdysozoa</taxon>
        <taxon>Arthropoda</taxon>
        <taxon>Hexapoda</taxon>
        <taxon>Insecta</taxon>
        <taxon>Pterygota</taxon>
        <taxon>Neoptera</taxon>
        <taxon>Endopterygota</taxon>
        <taxon>Coleoptera</taxon>
        <taxon>Polyphaga</taxon>
        <taxon>Scarabaeiformia</taxon>
        <taxon>Scarabaeidae</taxon>
        <taxon>Rutelinae</taxon>
        <taxon>Popillia</taxon>
    </lineage>
</organism>
<dbReference type="AlphaFoldDB" id="A0AAW1LVM8"/>
<keyword evidence="2" id="KW-1185">Reference proteome</keyword>
<dbReference type="EMBL" id="JASPKY010000093">
    <property type="protein sequence ID" value="KAK9737922.1"/>
    <property type="molecule type" value="Genomic_DNA"/>
</dbReference>
<name>A0AAW1LVM8_POPJA</name>
<evidence type="ECO:0000313" key="2">
    <source>
        <dbReference type="Proteomes" id="UP001458880"/>
    </source>
</evidence>
<protein>
    <submittedName>
        <fullName evidence="1">Uncharacterized protein</fullName>
    </submittedName>
</protein>